<dbReference type="SUPFAM" id="SSF53756">
    <property type="entry name" value="UDP-Glycosyltransferase/glycogen phosphorylase"/>
    <property type="match status" value="1"/>
</dbReference>
<keyword evidence="2 4" id="KW-0808">Transferase</keyword>
<feature type="non-terminal residue" evidence="4">
    <location>
        <position position="1"/>
    </location>
</feature>
<comment type="caution">
    <text evidence="4">The sequence shown here is derived from an EMBL/GenBank/DDBJ whole genome shotgun (WGS) entry which is preliminary data.</text>
</comment>
<dbReference type="GO" id="GO:0016757">
    <property type="term" value="F:glycosyltransferase activity"/>
    <property type="evidence" value="ECO:0007669"/>
    <property type="project" value="UniProtKB-KW"/>
</dbReference>
<dbReference type="Gene3D" id="3.40.50.2000">
    <property type="entry name" value="Glycogen Phosphorylase B"/>
    <property type="match status" value="2"/>
</dbReference>
<dbReference type="Pfam" id="PF13579">
    <property type="entry name" value="Glyco_trans_4_4"/>
    <property type="match status" value="1"/>
</dbReference>
<feature type="domain" description="Glycosyltransferase subfamily 4-like N-terminal" evidence="3">
    <location>
        <begin position="24"/>
        <end position="157"/>
    </location>
</feature>
<dbReference type="PANTHER" id="PTHR12526:SF510">
    <property type="entry name" value="D-INOSITOL 3-PHOSPHATE GLYCOSYLTRANSFERASE"/>
    <property type="match status" value="1"/>
</dbReference>
<evidence type="ECO:0000313" key="5">
    <source>
        <dbReference type="Proteomes" id="UP000429644"/>
    </source>
</evidence>
<accession>A0A7J9UZY2</accession>
<dbReference type="PANTHER" id="PTHR12526">
    <property type="entry name" value="GLYCOSYLTRANSFERASE"/>
    <property type="match status" value="1"/>
</dbReference>
<dbReference type="Pfam" id="PF13692">
    <property type="entry name" value="Glyco_trans_1_4"/>
    <property type="match status" value="1"/>
</dbReference>
<sequence>MLVISTVARDLVMQGPAAWQIAREQGLRLTFAAAQDGWSERLTALGTFVPLPAPPSLGPAALVRLGRALARLGEAEDWDLVQVQAPVAAAVWRLVAPERLRRRTLYVAHGFPFQDGDRSLASAASRTVERFLAPRSLAVATVSREDHAWFSALPPHRRPAIVWSLPGAGVDVHRFRDAPRRAHAGVPYVLFCGDLDANTDPLLAVETVERAHVSLPGLRLVVIGEGPLRGRLEELARARPWLTLIDRADTMPAWVAGAGAVLAPSRREGMAETVVQALAAGTPVLARANRGSRELLGDGAGMILPASAGAARWAAALEALLRQPPDPALMLDRAMAYDLTAFRPAYAGLLATCLEATSRGSGQTEALSAT</sequence>
<keyword evidence="1" id="KW-0328">Glycosyltransferase</keyword>
<evidence type="ECO:0000313" key="4">
    <source>
        <dbReference type="EMBL" id="MPV89254.1"/>
    </source>
</evidence>
<dbReference type="InterPro" id="IPR028098">
    <property type="entry name" value="Glyco_trans_4-like_N"/>
</dbReference>
<reference evidence="4 5" key="1">
    <citation type="submission" date="2019-10" db="EMBL/GenBank/DDBJ databases">
        <title>Georgenia wutianyii sp. nov. and Georgenia yuyongxinii sp. nov. isolated from plateau pika (Ochotona curzoniae) in the Qinghai-Tibet plateau of China.</title>
        <authorList>
            <person name="Tian Z."/>
        </authorList>
    </citation>
    <scope>NUCLEOTIDE SEQUENCE [LARGE SCALE GENOMIC DNA]</scope>
    <source>
        <strain evidence="4 5">JCM 15130</strain>
    </source>
</reference>
<evidence type="ECO:0000256" key="2">
    <source>
        <dbReference type="ARBA" id="ARBA00022679"/>
    </source>
</evidence>
<organism evidence="4 5">
    <name type="scientific">Georgenia ruanii</name>
    <dbReference type="NCBI Taxonomy" id="348442"/>
    <lineage>
        <taxon>Bacteria</taxon>
        <taxon>Bacillati</taxon>
        <taxon>Actinomycetota</taxon>
        <taxon>Actinomycetes</taxon>
        <taxon>Micrococcales</taxon>
        <taxon>Bogoriellaceae</taxon>
        <taxon>Georgenia</taxon>
    </lineage>
</organism>
<evidence type="ECO:0000256" key="1">
    <source>
        <dbReference type="ARBA" id="ARBA00022676"/>
    </source>
</evidence>
<dbReference type="AlphaFoldDB" id="A0A7J9UZY2"/>
<evidence type="ECO:0000259" key="3">
    <source>
        <dbReference type="Pfam" id="PF13579"/>
    </source>
</evidence>
<dbReference type="CDD" id="cd03801">
    <property type="entry name" value="GT4_PimA-like"/>
    <property type="match status" value="1"/>
</dbReference>
<keyword evidence="5" id="KW-1185">Reference proteome</keyword>
<dbReference type="EMBL" id="WHPD01002440">
    <property type="protein sequence ID" value="MPV89254.1"/>
    <property type="molecule type" value="Genomic_DNA"/>
</dbReference>
<gene>
    <name evidence="4" type="ORF">GB882_11300</name>
</gene>
<dbReference type="Proteomes" id="UP000429644">
    <property type="component" value="Unassembled WGS sequence"/>
</dbReference>
<name>A0A7J9UZY2_9MICO</name>
<protein>
    <submittedName>
        <fullName evidence="4">Glycosyltransferase</fullName>
    </submittedName>
</protein>
<proteinExistence type="predicted"/>